<keyword evidence="7 8" id="KW-0472">Membrane</keyword>
<dbReference type="PANTHER" id="PTHR11616:SF240">
    <property type="entry name" value="BLOATED TUBULES, ISOFORM B-RELATED"/>
    <property type="match status" value="1"/>
</dbReference>
<feature type="transmembrane region" description="Helical" evidence="8">
    <location>
        <begin position="212"/>
        <end position="232"/>
    </location>
</feature>
<evidence type="ECO:0000256" key="1">
    <source>
        <dbReference type="ARBA" id="ARBA00004141"/>
    </source>
</evidence>
<dbReference type="AlphaFoldDB" id="A0A1I8PZ61"/>
<evidence type="ECO:0000256" key="5">
    <source>
        <dbReference type="ARBA" id="ARBA00022847"/>
    </source>
</evidence>
<protein>
    <recommendedName>
        <fullName evidence="11">Transporter</fullName>
    </recommendedName>
</protein>
<feature type="transmembrane region" description="Helical" evidence="8">
    <location>
        <begin position="288"/>
        <end position="311"/>
    </location>
</feature>
<proteinExistence type="inferred from homology"/>
<dbReference type="Proteomes" id="UP000095300">
    <property type="component" value="Unassembled WGS sequence"/>
</dbReference>
<dbReference type="VEuPathDB" id="VectorBase:SCAU012421"/>
<evidence type="ECO:0000256" key="7">
    <source>
        <dbReference type="ARBA" id="ARBA00023136"/>
    </source>
</evidence>
<feature type="transmembrane region" description="Helical" evidence="8">
    <location>
        <begin position="101"/>
        <end position="128"/>
    </location>
</feature>
<accession>A0A1I8PZ61</accession>
<evidence type="ECO:0000256" key="4">
    <source>
        <dbReference type="ARBA" id="ARBA00022692"/>
    </source>
</evidence>
<organism evidence="9 10">
    <name type="scientific">Stomoxys calcitrans</name>
    <name type="common">Stable fly</name>
    <name type="synonym">Conops calcitrans</name>
    <dbReference type="NCBI Taxonomy" id="35570"/>
    <lineage>
        <taxon>Eukaryota</taxon>
        <taxon>Metazoa</taxon>
        <taxon>Ecdysozoa</taxon>
        <taxon>Arthropoda</taxon>
        <taxon>Hexapoda</taxon>
        <taxon>Insecta</taxon>
        <taxon>Pterygota</taxon>
        <taxon>Neoptera</taxon>
        <taxon>Endopterygota</taxon>
        <taxon>Diptera</taxon>
        <taxon>Brachycera</taxon>
        <taxon>Muscomorpha</taxon>
        <taxon>Muscoidea</taxon>
        <taxon>Muscidae</taxon>
        <taxon>Stomoxys</taxon>
    </lineage>
</organism>
<evidence type="ECO:0000313" key="10">
    <source>
        <dbReference type="Proteomes" id="UP000095300"/>
    </source>
</evidence>
<feature type="transmembrane region" description="Helical" evidence="8">
    <location>
        <begin position="526"/>
        <end position="549"/>
    </location>
</feature>
<feature type="transmembrane region" description="Helical" evidence="8">
    <location>
        <begin position="421"/>
        <end position="440"/>
    </location>
</feature>
<evidence type="ECO:0008006" key="11">
    <source>
        <dbReference type="Google" id="ProtNLM"/>
    </source>
</evidence>
<keyword evidence="10" id="KW-1185">Reference proteome</keyword>
<evidence type="ECO:0000256" key="8">
    <source>
        <dbReference type="SAM" id="Phobius"/>
    </source>
</evidence>
<keyword evidence="3" id="KW-0813">Transport</keyword>
<dbReference type="GO" id="GO:0005886">
    <property type="term" value="C:plasma membrane"/>
    <property type="evidence" value="ECO:0007669"/>
    <property type="project" value="TreeGrafter"/>
</dbReference>
<dbReference type="PANTHER" id="PTHR11616">
    <property type="entry name" value="SODIUM/CHLORIDE DEPENDENT TRANSPORTER"/>
    <property type="match status" value="1"/>
</dbReference>
<keyword evidence="4 8" id="KW-0812">Transmembrane</keyword>
<dbReference type="SUPFAM" id="SSF161070">
    <property type="entry name" value="SNF-like"/>
    <property type="match status" value="1"/>
</dbReference>
<evidence type="ECO:0000313" key="9">
    <source>
        <dbReference type="EnsemblMetazoa" id="SCAU012421-PA"/>
    </source>
</evidence>
<feature type="transmembrane region" description="Helical" evidence="8">
    <location>
        <begin position="384"/>
        <end position="409"/>
    </location>
</feature>
<reference evidence="9" key="1">
    <citation type="submission" date="2020-05" db="UniProtKB">
        <authorList>
            <consortium name="EnsemblMetazoa"/>
        </authorList>
    </citation>
    <scope>IDENTIFICATION</scope>
    <source>
        <strain evidence="9">USDA</strain>
    </source>
</reference>
<keyword evidence="6 8" id="KW-1133">Transmembrane helix</keyword>
<keyword evidence="5" id="KW-0769">Symport</keyword>
<dbReference type="Pfam" id="PF00209">
    <property type="entry name" value="SNF"/>
    <property type="match status" value="1"/>
</dbReference>
<dbReference type="PRINTS" id="PR00176">
    <property type="entry name" value="NANEUSMPORT"/>
</dbReference>
<evidence type="ECO:0000256" key="3">
    <source>
        <dbReference type="ARBA" id="ARBA00022448"/>
    </source>
</evidence>
<feature type="transmembrane region" description="Helical" evidence="8">
    <location>
        <begin position="493"/>
        <end position="514"/>
    </location>
</feature>
<feature type="transmembrane region" description="Helical" evidence="8">
    <location>
        <begin position="446"/>
        <end position="473"/>
    </location>
</feature>
<comment type="subcellular location">
    <subcellularLocation>
        <location evidence="1">Membrane</location>
        <topology evidence="1">Multi-pass membrane protein</topology>
    </subcellularLocation>
</comment>
<feature type="transmembrane region" description="Helical" evidence="8">
    <location>
        <begin position="54"/>
        <end position="80"/>
    </location>
</feature>
<dbReference type="GO" id="GO:0015375">
    <property type="term" value="F:glycine:sodium symporter activity"/>
    <property type="evidence" value="ECO:0007669"/>
    <property type="project" value="TreeGrafter"/>
</dbReference>
<name>A0A1I8PZ61_STOCA</name>
<dbReference type="EnsemblMetazoa" id="SCAU012421-RA">
    <property type="protein sequence ID" value="SCAU012421-PA"/>
    <property type="gene ID" value="SCAU012421"/>
</dbReference>
<feature type="transmembrane region" description="Helical" evidence="8">
    <location>
        <begin position="244"/>
        <end position="268"/>
    </location>
</feature>
<dbReference type="PROSITE" id="PS50267">
    <property type="entry name" value="NA_NEUROTRAN_SYMP_3"/>
    <property type="match status" value="1"/>
</dbReference>
<comment type="similarity">
    <text evidence="2">Belongs to the sodium:neurotransmitter symporter (SNF) (TC 2.A.22) family.</text>
</comment>
<feature type="transmembrane region" description="Helical" evidence="8">
    <location>
        <begin position="323"/>
        <end position="340"/>
    </location>
</feature>
<sequence>MVYVSSYESGRAPYAPDKNRGSWLHPDDFIYACISLVFQIDVISRSWLSSIESGVMIFILVYLLSTVIFIVPLMVVKSYLGQFSSSGFISALRISPIFKGMGYVSLIMNICILACNSLFATVPLLYMFASMNPTLPWSCEGFTWTRNLTEDEDTNLCNNESYATKIVSYVDGDNIAHNFTEYKMHNIPSVLYLKYMFHDAKLFYYGKFEFSMAWQLIICTLLVWAIISTMVLKGIQTQTIGTLIRYSMCIVIGLMTSFIIAFSFLPGASKVYENIFDTTHHSFMNTVAYIPICGLAAFGPGWGMVITLSSFNKFNTNVVKSSCLIALGQFGVMLGLEFLIRLSEAFLFANANDNYYRDVEVFWTLYLSSGNVLAHLPWANLWSILFYFMLFLSNLTLTFLQLLSILTSIFDEFVFLRETRVYVITGLLFFLTALSIFFTSNSGMTYIGVISTDTLITQSAVNLLLILIVLWIYGRERFQRDIEFMTTHRFATWSINILRFVAPIGLLLALYVGLFISSHEHVFSDFILDLLSLIFIAIPWLGIPGFVIYQMLRSMGTIKERFFKSCCPTDWFPIEPEDKQRYDAVQGSVDITHTLSEIKDTVVV</sequence>
<dbReference type="InterPro" id="IPR000175">
    <property type="entry name" value="Na/ntran_symport"/>
</dbReference>
<evidence type="ECO:0000256" key="6">
    <source>
        <dbReference type="ARBA" id="ARBA00022989"/>
    </source>
</evidence>
<dbReference type="InterPro" id="IPR037272">
    <property type="entry name" value="SNS_sf"/>
</dbReference>
<evidence type="ECO:0000256" key="2">
    <source>
        <dbReference type="ARBA" id="ARBA00006459"/>
    </source>
</evidence>
<gene>
    <name evidence="9" type="primary">106084926</name>
</gene>